<dbReference type="AlphaFoldDB" id="A0A4Y7QJR5"/>
<dbReference type="OrthoDB" id="2816594at2759"/>
<protein>
    <submittedName>
        <fullName evidence="1">Uncharacterized protein</fullName>
    </submittedName>
</protein>
<accession>A0A4Y7QJR5</accession>
<gene>
    <name evidence="1" type="ORF">BD410DRAFT_422417</name>
</gene>
<name>A0A4Y7QJR5_9AGAM</name>
<reference evidence="1 2" key="1">
    <citation type="submission" date="2018-06" db="EMBL/GenBank/DDBJ databases">
        <title>A transcriptomic atlas of mushroom development highlights an independent origin of complex multicellularity.</title>
        <authorList>
            <consortium name="DOE Joint Genome Institute"/>
            <person name="Krizsan K."/>
            <person name="Almasi E."/>
            <person name="Merenyi Z."/>
            <person name="Sahu N."/>
            <person name="Viragh M."/>
            <person name="Koszo T."/>
            <person name="Mondo S."/>
            <person name="Kiss B."/>
            <person name="Balint B."/>
            <person name="Kues U."/>
            <person name="Barry K."/>
            <person name="Hegedus J.C."/>
            <person name="Henrissat B."/>
            <person name="Johnson J."/>
            <person name="Lipzen A."/>
            <person name="Ohm R."/>
            <person name="Nagy I."/>
            <person name="Pangilinan J."/>
            <person name="Yan J."/>
            <person name="Xiong Y."/>
            <person name="Grigoriev I.V."/>
            <person name="Hibbett D.S."/>
            <person name="Nagy L.G."/>
        </authorList>
    </citation>
    <scope>NUCLEOTIDE SEQUENCE [LARGE SCALE GENOMIC DNA]</scope>
    <source>
        <strain evidence="1 2">SZMC22713</strain>
    </source>
</reference>
<evidence type="ECO:0000313" key="1">
    <source>
        <dbReference type="EMBL" id="TDL27468.1"/>
    </source>
</evidence>
<sequence length="167" mass="19045">MPFAFVSFRSFHNFLGIAPNPYPALSYITTPFFAMFICCFNQHGMCMSGCTWKWIKLKVLSERNSLLPPPTSTFHSPTPWVPPALVTVSVVFNHVCMCHRILRYTRCTGCTWLTFIGDSQVDCLSPACANSRTHPRDCPNCRCRRWFGQPERVVLHETPPKCVECPP</sequence>
<keyword evidence="2" id="KW-1185">Reference proteome</keyword>
<evidence type="ECO:0000313" key="2">
    <source>
        <dbReference type="Proteomes" id="UP000294933"/>
    </source>
</evidence>
<dbReference type="Proteomes" id="UP000294933">
    <property type="component" value="Unassembled WGS sequence"/>
</dbReference>
<dbReference type="EMBL" id="ML170159">
    <property type="protein sequence ID" value="TDL27468.1"/>
    <property type="molecule type" value="Genomic_DNA"/>
</dbReference>
<dbReference type="VEuPathDB" id="FungiDB:BD410DRAFT_422417"/>
<organism evidence="1 2">
    <name type="scientific">Rickenella mellea</name>
    <dbReference type="NCBI Taxonomy" id="50990"/>
    <lineage>
        <taxon>Eukaryota</taxon>
        <taxon>Fungi</taxon>
        <taxon>Dikarya</taxon>
        <taxon>Basidiomycota</taxon>
        <taxon>Agaricomycotina</taxon>
        <taxon>Agaricomycetes</taxon>
        <taxon>Hymenochaetales</taxon>
        <taxon>Rickenellaceae</taxon>
        <taxon>Rickenella</taxon>
    </lineage>
</organism>
<proteinExistence type="predicted"/>